<protein>
    <recommendedName>
        <fullName evidence="1">DM2 domain-containing protein</fullName>
    </recommendedName>
</protein>
<organism evidence="2 3">
    <name type="scientific">Escallonia rubra</name>
    <dbReference type="NCBI Taxonomy" id="112253"/>
    <lineage>
        <taxon>Eukaryota</taxon>
        <taxon>Viridiplantae</taxon>
        <taxon>Streptophyta</taxon>
        <taxon>Embryophyta</taxon>
        <taxon>Tracheophyta</taxon>
        <taxon>Spermatophyta</taxon>
        <taxon>Magnoliopsida</taxon>
        <taxon>eudicotyledons</taxon>
        <taxon>Gunneridae</taxon>
        <taxon>Pentapetalae</taxon>
        <taxon>asterids</taxon>
        <taxon>campanulids</taxon>
        <taxon>Escalloniales</taxon>
        <taxon>Escalloniaceae</taxon>
        <taxon>Escallonia</taxon>
    </lineage>
</organism>
<gene>
    <name evidence="2" type="ORF">RJ640_013630</name>
</gene>
<evidence type="ECO:0000313" key="3">
    <source>
        <dbReference type="Proteomes" id="UP001187471"/>
    </source>
</evidence>
<dbReference type="PANTHER" id="PTHR46235">
    <property type="entry name" value="PHD FINGER-CONTAINING PROTEIN DDB_G0268158"/>
    <property type="match status" value="1"/>
</dbReference>
<name>A0AA88UJ07_9ASTE</name>
<keyword evidence="3" id="KW-1185">Reference proteome</keyword>
<proteinExistence type="predicted"/>
<sequence length="367" mass="41854">LDAQILMRRMLKLMKDSTSSFNMEDFVKKQKIVSSRSYSQNFVLDKSITMGKVERSVNAIRAALKKLEEGGTIEDAQAVCEPEVLNQIIRWKRKLTVYLAPFLHGMRYTSFGRHFTKVDKLKEIVDRLHCYVQDGDMIVDFCCGSNDFSCLMKEKLEKMGKRCSFKNYDLITPKNDFSFEKRDWMSVHAGELPAGSRMIMGLNPPFGVQASLANKLDTKEHPYDLIWEDDQILAGKSFYLPGSVDVHDQQLDQWNMNPPPLYLWSHPVWTGRHKAIAQESGHFNKVPKNVHTETNNVRGVDSNYLMEEALDCYGDFSNFGNSYGDICSILDDVPEEPDYTPGNAVVPGEKEAGPFVTDDETRMQFNG</sequence>
<dbReference type="Proteomes" id="UP001187471">
    <property type="component" value="Unassembled WGS sequence"/>
</dbReference>
<dbReference type="InterPro" id="IPR058939">
    <property type="entry name" value="Mtase_EDM2"/>
</dbReference>
<comment type="caution">
    <text evidence="2">The sequence shown here is derived from an EMBL/GenBank/DDBJ whole genome shotgun (WGS) entry which is preliminary data.</text>
</comment>
<feature type="non-terminal residue" evidence="2">
    <location>
        <position position="1"/>
    </location>
</feature>
<dbReference type="PANTHER" id="PTHR46235:SF13">
    <property type="entry name" value="EDM2-LIKE PROTEIN1"/>
    <property type="match status" value="1"/>
</dbReference>
<evidence type="ECO:0000259" key="1">
    <source>
        <dbReference type="Pfam" id="PF26055"/>
    </source>
</evidence>
<evidence type="ECO:0000313" key="2">
    <source>
        <dbReference type="EMBL" id="KAK2977012.1"/>
    </source>
</evidence>
<accession>A0AA88UJ07</accession>
<reference evidence="2" key="1">
    <citation type="submission" date="2022-12" db="EMBL/GenBank/DDBJ databases">
        <title>Draft genome assemblies for two species of Escallonia (Escalloniales).</title>
        <authorList>
            <person name="Chanderbali A."/>
            <person name="Dervinis C."/>
            <person name="Anghel I."/>
            <person name="Soltis D."/>
            <person name="Soltis P."/>
            <person name="Zapata F."/>
        </authorList>
    </citation>
    <scope>NUCLEOTIDE SEQUENCE</scope>
    <source>
        <strain evidence="2">UCBG92.1500</strain>
        <tissue evidence="2">Leaf</tissue>
    </source>
</reference>
<dbReference type="Pfam" id="PF26055">
    <property type="entry name" value="Mtase_EDM2"/>
    <property type="match status" value="1"/>
</dbReference>
<dbReference type="EMBL" id="JAVXUO010002017">
    <property type="protein sequence ID" value="KAK2977012.1"/>
    <property type="molecule type" value="Genomic_DNA"/>
</dbReference>
<feature type="domain" description="DM2" evidence="1">
    <location>
        <begin position="131"/>
        <end position="215"/>
    </location>
</feature>
<dbReference type="AlphaFoldDB" id="A0AA88UJ07"/>